<proteinExistence type="inferred from homology"/>
<evidence type="ECO:0000256" key="12">
    <source>
        <dbReference type="PROSITE-ProRule" id="PRU10007"/>
    </source>
</evidence>
<evidence type="ECO:0000256" key="1">
    <source>
        <dbReference type="ARBA" id="ARBA00004496"/>
    </source>
</evidence>
<feature type="compositionally biased region" description="Basic and acidic residues" evidence="14">
    <location>
        <begin position="825"/>
        <end position="861"/>
    </location>
</feature>
<comment type="subcellular location">
    <subcellularLocation>
        <location evidence="1">Cytoplasm</location>
    </subcellularLocation>
</comment>
<keyword evidence="4" id="KW-0521">NADP</keyword>
<dbReference type="EC" id="1.2.1.9" evidence="6"/>
<evidence type="ECO:0000256" key="5">
    <source>
        <dbReference type="ARBA" id="ARBA00023002"/>
    </source>
</evidence>
<dbReference type="GO" id="GO:0005737">
    <property type="term" value="C:cytoplasm"/>
    <property type="evidence" value="ECO:0007669"/>
    <property type="project" value="UniProtKB-SubCell"/>
</dbReference>
<feature type="region of interest" description="Disordered" evidence="14">
    <location>
        <begin position="1202"/>
        <end position="1252"/>
    </location>
</feature>
<dbReference type="Gene3D" id="3.40.309.10">
    <property type="entry name" value="Aldehyde Dehydrogenase, Chain A, domain 2"/>
    <property type="match status" value="1"/>
</dbReference>
<feature type="active site" evidence="12">
    <location>
        <position position="264"/>
    </location>
</feature>
<dbReference type="PANTHER" id="PTHR42991:SF1">
    <property type="entry name" value="ALDEHYDE DEHYDROGENASE"/>
    <property type="match status" value="1"/>
</dbReference>
<evidence type="ECO:0000256" key="6">
    <source>
        <dbReference type="ARBA" id="ARBA00038980"/>
    </source>
</evidence>
<feature type="compositionally biased region" description="Basic and acidic residues" evidence="14">
    <location>
        <begin position="1241"/>
        <end position="1252"/>
    </location>
</feature>
<dbReference type="Gene3D" id="3.40.605.10">
    <property type="entry name" value="Aldehyde Dehydrogenase, Chain A, domain 1"/>
    <property type="match status" value="1"/>
</dbReference>
<reference evidence="16 17" key="1">
    <citation type="journal article" date="2023" name="Mol. Ecol. Resour.">
        <title>Chromosome-level genome assembly of a triploid poplar Populus alba 'Berolinensis'.</title>
        <authorList>
            <person name="Chen S."/>
            <person name="Yu Y."/>
            <person name="Wang X."/>
            <person name="Wang S."/>
            <person name="Zhang T."/>
            <person name="Zhou Y."/>
            <person name="He R."/>
            <person name="Meng N."/>
            <person name="Wang Y."/>
            <person name="Liu W."/>
            <person name="Liu Z."/>
            <person name="Liu J."/>
            <person name="Guo Q."/>
            <person name="Huang H."/>
            <person name="Sederoff R.R."/>
            <person name="Wang G."/>
            <person name="Qu G."/>
            <person name="Chen S."/>
        </authorList>
    </citation>
    <scope>NUCLEOTIDE SEQUENCE [LARGE SCALE GENOMIC DNA]</scope>
    <source>
        <strain evidence="16">SC-2020</strain>
    </source>
</reference>
<dbReference type="InterPro" id="IPR015590">
    <property type="entry name" value="Aldehyde_DH_dom"/>
</dbReference>
<feature type="compositionally biased region" description="Basic and acidic residues" evidence="14">
    <location>
        <begin position="748"/>
        <end position="770"/>
    </location>
</feature>
<dbReference type="SUPFAM" id="SSF48371">
    <property type="entry name" value="ARM repeat"/>
    <property type="match status" value="1"/>
</dbReference>
<dbReference type="GO" id="GO:0008886">
    <property type="term" value="F:glyceraldehyde-3-phosphate dehydrogenase (NADP+) (non-phosphorylating) activity"/>
    <property type="evidence" value="ECO:0007669"/>
    <property type="project" value="UniProtKB-EC"/>
</dbReference>
<evidence type="ECO:0000256" key="11">
    <source>
        <dbReference type="ARBA" id="ARBA00049186"/>
    </source>
</evidence>
<evidence type="ECO:0000259" key="15">
    <source>
        <dbReference type="Pfam" id="PF00171"/>
    </source>
</evidence>
<dbReference type="InterPro" id="IPR016161">
    <property type="entry name" value="Ald_DH/histidinol_DH"/>
</dbReference>
<evidence type="ECO:0000256" key="2">
    <source>
        <dbReference type="ARBA" id="ARBA00009986"/>
    </source>
</evidence>
<name>A0AAD6LCP9_9ROSI</name>
<dbReference type="FunFam" id="3.40.605.10:FF:000013">
    <property type="entry name" value="NADP-dependent glyceraldehyde-3-phosphate dehydrogenase"/>
    <property type="match status" value="1"/>
</dbReference>
<feature type="region of interest" description="Disordered" evidence="14">
    <location>
        <begin position="745"/>
        <end position="883"/>
    </location>
</feature>
<evidence type="ECO:0000313" key="17">
    <source>
        <dbReference type="Proteomes" id="UP001164929"/>
    </source>
</evidence>
<evidence type="ECO:0000256" key="10">
    <source>
        <dbReference type="ARBA" id="ARBA00043052"/>
    </source>
</evidence>
<dbReference type="EMBL" id="JAQIZT010000018">
    <property type="protein sequence ID" value="KAJ6958250.1"/>
    <property type="molecule type" value="Genomic_DNA"/>
</dbReference>
<dbReference type="Proteomes" id="UP001164929">
    <property type="component" value="Chromosome 18"/>
</dbReference>
<dbReference type="GO" id="GO:0008911">
    <property type="term" value="F:lactaldehyde dehydrogenase (NAD+) activity"/>
    <property type="evidence" value="ECO:0007669"/>
    <property type="project" value="TreeGrafter"/>
</dbReference>
<dbReference type="InterPro" id="IPR016163">
    <property type="entry name" value="Ald_DH_C"/>
</dbReference>
<dbReference type="InterPro" id="IPR016024">
    <property type="entry name" value="ARM-type_fold"/>
</dbReference>
<dbReference type="InterPro" id="IPR016160">
    <property type="entry name" value="Ald_DH_CS_CYS"/>
</dbReference>
<evidence type="ECO:0000256" key="3">
    <source>
        <dbReference type="ARBA" id="ARBA00022490"/>
    </source>
</evidence>
<feature type="domain" description="Aldehyde dehydrogenase" evidence="15">
    <location>
        <begin position="24"/>
        <end position="483"/>
    </location>
</feature>
<evidence type="ECO:0000256" key="8">
    <source>
        <dbReference type="ARBA" id="ARBA00042470"/>
    </source>
</evidence>
<keyword evidence="17" id="KW-1185">Reference proteome</keyword>
<evidence type="ECO:0000313" key="16">
    <source>
        <dbReference type="EMBL" id="KAJ6958250.1"/>
    </source>
</evidence>
<comment type="catalytic activity">
    <reaction evidence="11">
        <text>D-glyceraldehyde 3-phosphate + NADP(+) + H2O = (2R)-3-phosphoglycerate + NADPH + 2 H(+)</text>
        <dbReference type="Rhea" id="RHEA:14669"/>
        <dbReference type="ChEBI" id="CHEBI:15377"/>
        <dbReference type="ChEBI" id="CHEBI:15378"/>
        <dbReference type="ChEBI" id="CHEBI:57783"/>
        <dbReference type="ChEBI" id="CHEBI:58272"/>
        <dbReference type="ChEBI" id="CHEBI:58349"/>
        <dbReference type="ChEBI" id="CHEBI:59776"/>
        <dbReference type="EC" id="1.2.1.9"/>
    </reaction>
</comment>
<dbReference type="CDD" id="cd07082">
    <property type="entry name" value="ALDH_F11_NP-GAPDH"/>
    <property type="match status" value="1"/>
</dbReference>
<dbReference type="Pfam" id="PF00171">
    <property type="entry name" value="Aldedh"/>
    <property type="match status" value="1"/>
</dbReference>
<evidence type="ECO:0000256" key="7">
    <source>
        <dbReference type="ARBA" id="ARBA00040853"/>
    </source>
</evidence>
<evidence type="ECO:0000256" key="14">
    <source>
        <dbReference type="SAM" id="MobiDB-lite"/>
    </source>
</evidence>
<accession>A0AAD6LCP9</accession>
<evidence type="ECO:0000256" key="9">
    <source>
        <dbReference type="ARBA" id="ARBA00042646"/>
    </source>
</evidence>
<evidence type="ECO:0000256" key="13">
    <source>
        <dbReference type="RuleBase" id="RU003345"/>
    </source>
</evidence>
<dbReference type="Pfam" id="PF20168">
    <property type="entry name" value="PDS5"/>
    <property type="match status" value="1"/>
</dbReference>
<dbReference type="InterPro" id="IPR029510">
    <property type="entry name" value="Ald_DH_CS_GLU"/>
</dbReference>
<keyword evidence="3" id="KW-0963">Cytoplasm</keyword>
<gene>
    <name evidence="16" type="ORF">NC653_040024</name>
</gene>
<protein>
    <recommendedName>
        <fullName evidence="7">NADP-dependent glyceraldehyde-3-phosphate dehydrogenase</fullName>
        <ecNumber evidence="6">1.2.1.9</ecNumber>
    </recommendedName>
    <alternativeName>
        <fullName evidence="8">Glyceraldehyde-3-phosphate dehydrogenase [NADP(+)]</fullName>
    </alternativeName>
    <alternativeName>
        <fullName evidence="9">Non-phosphorylating glyceraldehyde 3-phosphate dehydrogenase</fullName>
    </alternativeName>
    <alternativeName>
        <fullName evidence="10">Triosephosphate dehydrogenase</fullName>
    </alternativeName>
</protein>
<dbReference type="InterPro" id="IPR016162">
    <property type="entry name" value="Ald_DH_N"/>
</dbReference>
<sequence length="1281" mass="143285">MAGTGVFSEILDGDAYKYYCDGEWRKSSSGKTVAIVNPTTRKTQYKVQACTQEEVNKVMELAKSAQKTWAKTPLWKRAELLHKAAAILKEHKAPIAECLIKEIAKPAKDSVTEVVRSGDLISYTAEEGVRILGEGKFLVSDSFPGNERTKYCLTSKIPLGVVLAIPPFNYPVNLAVSKIGPALIAGNSLVLKPPTQGAVSCLHMVHCFHLAGFPKGLISCVTGKGSEIGDFLTMHPGVNCISFTGGDTGISISKKAGMIPLQMELGGKDACIVLEDADLDLVAANIIKGGFSYSGQRCTAIKVVLVMESVADALVEKVKARVAKLRVGPPEDDCDITPVVTESSANFIEGLVMDAKEKGATFCQQYKREGNLIWPLLLDNVRPDMRIAWEEPFGPILPVIRINNVEEGIHHCNASNFGLQGCVFTKDINKAVLISDAMETGTVQINSAPARGPDHFPFQGLKDSGIGSQGITNSIDMMTKVKTTVINLPSPSYSMGLLLRDWKKNMEREDKELEDEIKVAGNALLSPPSSVSQLLLLLEKLENCLMRMDQSPSNSMQRAVDLAMKALMTKELLSHSDVDVKVSVALCFSQILRITAPIFSYDDEQMQVILQLIVASFENISDTSSPSYHKRVLILEKFANVRSCLLMVDRKCYSLIMEMFKHFLTNIREHHPDIVFSSMGLIMIIILDEIKEIPLEIVNLFLDFIRNRNQDVLPIAQKLGERIFENCGSKLAPYVPKANYCGQKRSRDKLQDSRSHTELVVKKENDRKEGCGYQGFEEENREEDKNTKEKDFKEKILKEEDENFQREAMKQKRSRKLVKPNNKPVVKEKNDGEESSKKQVFREENSGEGRKEKIDREEGCKEQGFQEEYHNEEGKKVRRKAFNKKKHQKEGIVFQGEEIVKEKGTRERRRKLKYEGKQAMDTKCSARKMHEFLSNLKGKKRSIIENSIFSAYLDIPRCPINRNLAAALIECYDAKMDAFIVAGRPLKFCGKEIEKCIGLRFEGKRVDMKFLGARISPQIVQRCFEIVNGNERTKKKSTGASKEKKDGEMRSSIKKSSCLLLQKLKLMRVDGKGEAEDFLRLSIVYMFNVYFFPTHSKYISWWPLKFLENLNDFGSYAWGRAVYDYLLTSLEKAASKLAGQDKFYAFLNGCVPLLQTLASGRISKLQVLDPSTNPNPSVLYYNMDSRSFDAFQKVLANLQPDESLSSNDVKNGEAPQPKNALSENQSKGESVPKGKRSSNKVHSESRGDEKNLDLRDAVLNGAGITSESGGKLLEIICGVSY</sequence>
<comment type="similarity">
    <text evidence="2 13">Belongs to the aldehyde dehydrogenase family.</text>
</comment>
<evidence type="ECO:0000256" key="4">
    <source>
        <dbReference type="ARBA" id="ARBA00022857"/>
    </source>
</evidence>
<keyword evidence="5 13" id="KW-0560">Oxidoreductase</keyword>
<dbReference type="SUPFAM" id="SSF53720">
    <property type="entry name" value="ALDH-like"/>
    <property type="match status" value="1"/>
</dbReference>
<dbReference type="PROSITE" id="PS00687">
    <property type="entry name" value="ALDEHYDE_DEHYDR_GLU"/>
    <property type="match status" value="1"/>
</dbReference>
<feature type="compositionally biased region" description="Polar residues" evidence="14">
    <location>
        <begin position="1219"/>
        <end position="1228"/>
    </location>
</feature>
<dbReference type="PANTHER" id="PTHR42991">
    <property type="entry name" value="ALDEHYDE DEHYDROGENASE"/>
    <property type="match status" value="1"/>
</dbReference>
<organism evidence="16 17">
    <name type="scientific">Populus alba x Populus x berolinensis</name>
    <dbReference type="NCBI Taxonomy" id="444605"/>
    <lineage>
        <taxon>Eukaryota</taxon>
        <taxon>Viridiplantae</taxon>
        <taxon>Streptophyta</taxon>
        <taxon>Embryophyta</taxon>
        <taxon>Tracheophyta</taxon>
        <taxon>Spermatophyta</taxon>
        <taxon>Magnoliopsida</taxon>
        <taxon>eudicotyledons</taxon>
        <taxon>Gunneridae</taxon>
        <taxon>Pentapetalae</taxon>
        <taxon>rosids</taxon>
        <taxon>fabids</taxon>
        <taxon>Malpighiales</taxon>
        <taxon>Salicaceae</taxon>
        <taxon>Saliceae</taxon>
        <taxon>Populus</taxon>
    </lineage>
</organism>
<dbReference type="PROSITE" id="PS00070">
    <property type="entry name" value="ALDEHYDE_DEHYDR_CYS"/>
    <property type="match status" value="1"/>
</dbReference>
<feature type="compositionally biased region" description="Basic and acidic residues" evidence="14">
    <location>
        <begin position="782"/>
        <end position="810"/>
    </location>
</feature>
<dbReference type="FunFam" id="3.40.309.10:FF:000016">
    <property type="entry name" value="NADP-dependent glyceraldehyde-3-phosphate dehydrogenase"/>
    <property type="match status" value="1"/>
</dbReference>
<dbReference type="InterPro" id="IPR051020">
    <property type="entry name" value="ALDH-related_metabolic_enz"/>
</dbReference>
<comment type="caution">
    <text evidence="16">The sequence shown here is derived from an EMBL/GenBank/DDBJ whole genome shotgun (WGS) entry which is preliminary data.</text>
</comment>